<comment type="caution">
    <text evidence="3">The sequence shown here is derived from an EMBL/GenBank/DDBJ whole genome shotgun (WGS) entry which is preliminary data.</text>
</comment>
<accession>A0A9N8E1B0</accession>
<dbReference type="InterPro" id="IPR005097">
    <property type="entry name" value="Sacchrp_dh_NADP-bd"/>
</dbReference>
<dbReference type="AlphaFoldDB" id="A0A9N8E1B0"/>
<keyword evidence="4" id="KW-1185">Reference proteome</keyword>
<feature type="signal peptide" evidence="1">
    <location>
        <begin position="1"/>
        <end position="28"/>
    </location>
</feature>
<sequence length="482" mass="52092">MAALPMALLQLSVLLLVVVTTIAPVAWALSSPATTTVPKFVILGGTGKIGTSVANHLLNRSPTCEVVLVGRRGGDAAIQEIVDGTKNSDTRRRQRISFQQVDDIWDANCLAPLLQSSHGVSAVIHTAGPYLDETPTVLEAVIAARIPVYVDVSDPLPFLQASLDQLEAARTSQTSALCAAGAFPGMSNVLAMEAAAAAKKNADETIQDVRFNYFTKGLGGSGTINLYITNIGFGEPMIQHDQGSRRALTELSGKLLGQVDFFLPPNNDMISDDNNQQAQQRVGRQQVFAWPFPEAATVASELQIKGSSSAAMGTAPDLWNVMLGLLVNIVPRPWWRSKAFSKFMADFSQPLVLLTDAILRQTTTSDADVGETHAMRIDVTTTTTKQEMTSIVQAHESFRQCVGQSCAEFCLDLLEHPSPGVFLPEQRYRDARDRRRIIAKLTSTPGTFCYTGPVKLSSSSSSTFPTDIDQVVAQAKQEQVEL</sequence>
<name>A0A9N8E1B0_9STRA</name>
<dbReference type="OrthoDB" id="10268090at2759"/>
<proteinExistence type="predicted"/>
<evidence type="ECO:0000256" key="1">
    <source>
        <dbReference type="SAM" id="SignalP"/>
    </source>
</evidence>
<dbReference type="SUPFAM" id="SSF51735">
    <property type="entry name" value="NAD(P)-binding Rossmann-fold domains"/>
    <property type="match status" value="1"/>
</dbReference>
<feature type="chain" id="PRO_5040378641" description="Saccharopine dehydrogenase NADP binding domain-containing protein" evidence="1">
    <location>
        <begin position="29"/>
        <end position="482"/>
    </location>
</feature>
<organism evidence="3 4">
    <name type="scientific">Seminavis robusta</name>
    <dbReference type="NCBI Taxonomy" id="568900"/>
    <lineage>
        <taxon>Eukaryota</taxon>
        <taxon>Sar</taxon>
        <taxon>Stramenopiles</taxon>
        <taxon>Ochrophyta</taxon>
        <taxon>Bacillariophyta</taxon>
        <taxon>Bacillariophyceae</taxon>
        <taxon>Bacillariophycidae</taxon>
        <taxon>Naviculales</taxon>
        <taxon>Naviculaceae</taxon>
        <taxon>Seminavis</taxon>
    </lineage>
</organism>
<feature type="domain" description="Saccharopine dehydrogenase NADP binding" evidence="2">
    <location>
        <begin position="41"/>
        <end position="153"/>
    </location>
</feature>
<dbReference type="Proteomes" id="UP001153069">
    <property type="component" value="Unassembled WGS sequence"/>
</dbReference>
<evidence type="ECO:0000259" key="2">
    <source>
        <dbReference type="Pfam" id="PF03435"/>
    </source>
</evidence>
<keyword evidence="1" id="KW-0732">Signal</keyword>
<protein>
    <recommendedName>
        <fullName evidence="2">Saccharopine dehydrogenase NADP binding domain-containing protein</fullName>
    </recommendedName>
</protein>
<dbReference type="PANTHER" id="PTHR43796:SF2">
    <property type="entry name" value="CARBOXYNORSPERMIDINE SYNTHASE"/>
    <property type="match status" value="1"/>
</dbReference>
<evidence type="ECO:0000313" key="4">
    <source>
        <dbReference type="Proteomes" id="UP001153069"/>
    </source>
</evidence>
<dbReference type="InterPro" id="IPR036291">
    <property type="entry name" value="NAD(P)-bd_dom_sf"/>
</dbReference>
<dbReference type="Pfam" id="PF03435">
    <property type="entry name" value="Sacchrp_dh_NADP"/>
    <property type="match status" value="1"/>
</dbReference>
<evidence type="ECO:0000313" key="3">
    <source>
        <dbReference type="EMBL" id="CAB9512706.1"/>
    </source>
</evidence>
<dbReference type="Gene3D" id="3.40.50.720">
    <property type="entry name" value="NAD(P)-binding Rossmann-like Domain"/>
    <property type="match status" value="1"/>
</dbReference>
<gene>
    <name evidence="3" type="ORF">SEMRO_551_G164860.2</name>
</gene>
<reference evidence="3" key="1">
    <citation type="submission" date="2020-06" db="EMBL/GenBank/DDBJ databases">
        <authorList>
            <consortium name="Plant Systems Biology data submission"/>
        </authorList>
    </citation>
    <scope>NUCLEOTIDE SEQUENCE</scope>
    <source>
        <strain evidence="3">D6</strain>
    </source>
</reference>
<dbReference type="PANTHER" id="PTHR43796">
    <property type="entry name" value="CARBOXYNORSPERMIDINE SYNTHASE"/>
    <property type="match status" value="1"/>
</dbReference>
<dbReference type="EMBL" id="CAICTM010000550">
    <property type="protein sequence ID" value="CAB9512706.1"/>
    <property type="molecule type" value="Genomic_DNA"/>
</dbReference>